<gene>
    <name evidence="7" type="primary">hfsF</name>
    <name evidence="7" type="ORF">GCM10011273_16260</name>
</gene>
<name>A0A918USP1_9CAUL</name>
<keyword evidence="8" id="KW-1185">Reference proteome</keyword>
<reference evidence="7" key="1">
    <citation type="journal article" date="2014" name="Int. J. Syst. Evol. Microbiol.">
        <title>Complete genome sequence of Corynebacterium casei LMG S-19264T (=DSM 44701T), isolated from a smear-ripened cheese.</title>
        <authorList>
            <consortium name="US DOE Joint Genome Institute (JGI-PGF)"/>
            <person name="Walter F."/>
            <person name="Albersmeier A."/>
            <person name="Kalinowski J."/>
            <person name="Ruckert C."/>
        </authorList>
    </citation>
    <scope>NUCLEOTIDE SEQUENCE</scope>
    <source>
        <strain evidence="7">KCTC 32296</strain>
    </source>
</reference>
<comment type="subcellular location">
    <subcellularLocation>
        <location evidence="1">Cell membrane</location>
        <topology evidence="1">Multi-pass membrane protein</topology>
    </subcellularLocation>
</comment>
<sequence length="489" mass="52063">MFRKGLIGYLPANILQGLIGFATLMVFTRILSPEDYGRYALAFGVSSLAQTVCFTWLEAAMARFYPAEARDDVTAPALYGSVYLLFAGVTILFAVICGIGLWLWPAGNDLTDDPALKIAVAYGLGAVVFRSLIKLVQEQRRSEGRVGAASILDMLQTAGGFGFGVMLALLGTGGGSPLLGAAVIALICLPFFAREDWSRAVRGRFDAERARQYAHYGFPIAASLVLTLALYTADRFLIAHYLSEADAGAYHAGYSLASRILDVLFIWFGAAGTPAMVHALESGGEKAFKTTAAEQIKTMSFILFPAVGGLIMVAPAFGELMIGEDLRAKAVSITTLVALGALFSGLNTYYFLQAFTLAKKTRLLVVAMLIPAVANIALNVLLIPRLGLIGAAWACALSFGAGLIGSWLLGLRTLPLPVPAADLAKTALCTAVMMAAISVLPSHGGIIELVLKSATGAIIYGFCAYFCNLHGIRAHLLRFYNLFRAKFGL</sequence>
<accession>A0A918USP1</accession>
<dbReference type="RefSeq" id="WP_189485852.1">
    <property type="nucleotide sequence ID" value="NZ_BMZB01000001.1"/>
</dbReference>
<evidence type="ECO:0000256" key="2">
    <source>
        <dbReference type="ARBA" id="ARBA00022475"/>
    </source>
</evidence>
<dbReference type="PANTHER" id="PTHR30250">
    <property type="entry name" value="PST FAMILY PREDICTED COLANIC ACID TRANSPORTER"/>
    <property type="match status" value="1"/>
</dbReference>
<feature type="transmembrane region" description="Helical" evidence="6">
    <location>
        <begin position="260"/>
        <end position="280"/>
    </location>
</feature>
<evidence type="ECO:0000256" key="1">
    <source>
        <dbReference type="ARBA" id="ARBA00004651"/>
    </source>
</evidence>
<keyword evidence="5 6" id="KW-0472">Membrane</keyword>
<dbReference type="Proteomes" id="UP000662572">
    <property type="component" value="Unassembled WGS sequence"/>
</dbReference>
<proteinExistence type="predicted"/>
<feature type="transmembrane region" description="Helical" evidence="6">
    <location>
        <begin position="145"/>
        <end position="170"/>
    </location>
</feature>
<keyword evidence="2" id="KW-1003">Cell membrane</keyword>
<keyword evidence="4 6" id="KW-1133">Transmembrane helix</keyword>
<feature type="transmembrane region" description="Helical" evidence="6">
    <location>
        <begin position="7"/>
        <end position="27"/>
    </location>
</feature>
<dbReference type="Pfam" id="PF13440">
    <property type="entry name" value="Polysacc_synt_3"/>
    <property type="match status" value="1"/>
</dbReference>
<dbReference type="InterPro" id="IPR050833">
    <property type="entry name" value="Poly_Biosynth_Transport"/>
</dbReference>
<organism evidence="7 8">
    <name type="scientific">Asticcacaulis endophyticus</name>
    <dbReference type="NCBI Taxonomy" id="1395890"/>
    <lineage>
        <taxon>Bacteria</taxon>
        <taxon>Pseudomonadati</taxon>
        <taxon>Pseudomonadota</taxon>
        <taxon>Alphaproteobacteria</taxon>
        <taxon>Caulobacterales</taxon>
        <taxon>Caulobacteraceae</taxon>
        <taxon>Asticcacaulis</taxon>
    </lineage>
</organism>
<evidence type="ECO:0000256" key="5">
    <source>
        <dbReference type="ARBA" id="ARBA00023136"/>
    </source>
</evidence>
<evidence type="ECO:0000256" key="4">
    <source>
        <dbReference type="ARBA" id="ARBA00022989"/>
    </source>
</evidence>
<feature type="transmembrane region" description="Helical" evidence="6">
    <location>
        <begin position="363"/>
        <end position="383"/>
    </location>
</feature>
<evidence type="ECO:0000313" key="8">
    <source>
        <dbReference type="Proteomes" id="UP000662572"/>
    </source>
</evidence>
<protein>
    <submittedName>
        <fullName evidence="7">Polysaccharide biosynthesis protein</fullName>
    </submittedName>
</protein>
<comment type="caution">
    <text evidence="7">The sequence shown here is derived from an EMBL/GenBank/DDBJ whole genome shotgun (WGS) entry which is preliminary data.</text>
</comment>
<feature type="transmembrane region" description="Helical" evidence="6">
    <location>
        <begin position="78"/>
        <end position="103"/>
    </location>
</feature>
<feature type="transmembrane region" description="Helical" evidence="6">
    <location>
        <begin position="115"/>
        <end position="133"/>
    </location>
</feature>
<dbReference type="EMBL" id="BMZB01000001">
    <property type="protein sequence ID" value="GGZ30605.1"/>
    <property type="molecule type" value="Genomic_DNA"/>
</dbReference>
<feature type="transmembrane region" description="Helical" evidence="6">
    <location>
        <begin position="449"/>
        <end position="469"/>
    </location>
</feature>
<reference evidence="7" key="2">
    <citation type="submission" date="2020-09" db="EMBL/GenBank/DDBJ databases">
        <authorList>
            <person name="Sun Q."/>
            <person name="Kim S."/>
        </authorList>
    </citation>
    <scope>NUCLEOTIDE SEQUENCE</scope>
    <source>
        <strain evidence="7">KCTC 32296</strain>
    </source>
</reference>
<feature type="transmembrane region" description="Helical" evidence="6">
    <location>
        <begin position="213"/>
        <end position="233"/>
    </location>
</feature>
<feature type="transmembrane region" description="Helical" evidence="6">
    <location>
        <begin position="39"/>
        <end position="57"/>
    </location>
</feature>
<feature type="transmembrane region" description="Helical" evidence="6">
    <location>
        <begin position="176"/>
        <end position="193"/>
    </location>
</feature>
<feature type="transmembrane region" description="Helical" evidence="6">
    <location>
        <begin position="423"/>
        <end position="443"/>
    </location>
</feature>
<evidence type="ECO:0000313" key="7">
    <source>
        <dbReference type="EMBL" id="GGZ30605.1"/>
    </source>
</evidence>
<dbReference type="PANTHER" id="PTHR30250:SF11">
    <property type="entry name" value="O-ANTIGEN TRANSPORTER-RELATED"/>
    <property type="match status" value="1"/>
</dbReference>
<keyword evidence="3 6" id="KW-0812">Transmembrane</keyword>
<evidence type="ECO:0000256" key="3">
    <source>
        <dbReference type="ARBA" id="ARBA00022692"/>
    </source>
</evidence>
<feature type="transmembrane region" description="Helical" evidence="6">
    <location>
        <begin position="330"/>
        <end position="351"/>
    </location>
</feature>
<dbReference type="AlphaFoldDB" id="A0A918USP1"/>
<feature type="transmembrane region" description="Helical" evidence="6">
    <location>
        <begin position="301"/>
        <end position="318"/>
    </location>
</feature>
<feature type="transmembrane region" description="Helical" evidence="6">
    <location>
        <begin position="389"/>
        <end position="411"/>
    </location>
</feature>
<dbReference type="GO" id="GO:0005886">
    <property type="term" value="C:plasma membrane"/>
    <property type="evidence" value="ECO:0007669"/>
    <property type="project" value="UniProtKB-SubCell"/>
</dbReference>
<evidence type="ECO:0000256" key="6">
    <source>
        <dbReference type="SAM" id="Phobius"/>
    </source>
</evidence>